<evidence type="ECO:0000256" key="1">
    <source>
        <dbReference type="SAM" id="Phobius"/>
    </source>
</evidence>
<feature type="transmembrane region" description="Helical" evidence="1">
    <location>
        <begin position="6"/>
        <end position="31"/>
    </location>
</feature>
<keyword evidence="1" id="KW-0472">Membrane</keyword>
<feature type="transmembrane region" description="Helical" evidence="1">
    <location>
        <begin position="52"/>
        <end position="71"/>
    </location>
</feature>
<dbReference type="AlphaFoldDB" id="A0A6J6CK53"/>
<keyword evidence="1" id="KW-1133">Transmembrane helix</keyword>
<feature type="transmembrane region" description="Helical" evidence="1">
    <location>
        <begin position="83"/>
        <end position="102"/>
    </location>
</feature>
<gene>
    <name evidence="2" type="ORF">UFOPK1591_00086</name>
</gene>
<keyword evidence="1" id="KW-0812">Transmembrane</keyword>
<dbReference type="EMBL" id="CAEZTD010000004">
    <property type="protein sequence ID" value="CAB4551781.1"/>
    <property type="molecule type" value="Genomic_DNA"/>
</dbReference>
<accession>A0A6J6CK53</accession>
<feature type="transmembrane region" description="Helical" evidence="1">
    <location>
        <begin position="109"/>
        <end position="127"/>
    </location>
</feature>
<organism evidence="2">
    <name type="scientific">freshwater metagenome</name>
    <dbReference type="NCBI Taxonomy" id="449393"/>
    <lineage>
        <taxon>unclassified sequences</taxon>
        <taxon>metagenomes</taxon>
        <taxon>ecological metagenomes</taxon>
    </lineage>
</organism>
<reference evidence="2" key="1">
    <citation type="submission" date="2020-05" db="EMBL/GenBank/DDBJ databases">
        <authorList>
            <person name="Chiriac C."/>
            <person name="Salcher M."/>
            <person name="Ghai R."/>
            <person name="Kavagutti S V."/>
        </authorList>
    </citation>
    <scope>NUCLEOTIDE SEQUENCE</scope>
</reference>
<sequence>MTTVQIAAIVAVILFSLLALFQIALLLGAPWGEYAWGGQQKKLAPQRRAGSAVNIVLYGLMSLFLLTKAGYMSSPAIERILPFVLWFMVAFAAVGVLLNAITRSRKERAVMLPTAIVLFICQLIVALG</sequence>
<evidence type="ECO:0000313" key="2">
    <source>
        <dbReference type="EMBL" id="CAB4551781.1"/>
    </source>
</evidence>
<protein>
    <submittedName>
        <fullName evidence="2">Unannotated protein</fullName>
    </submittedName>
</protein>
<proteinExistence type="predicted"/>
<name>A0A6J6CK53_9ZZZZ</name>